<evidence type="ECO:0008006" key="4">
    <source>
        <dbReference type="Google" id="ProtNLM"/>
    </source>
</evidence>
<reference evidence="3" key="1">
    <citation type="submission" date="2016-10" db="EMBL/GenBank/DDBJ databases">
        <authorList>
            <person name="Varghese N."/>
            <person name="Submissions S."/>
        </authorList>
    </citation>
    <scope>NUCLEOTIDE SEQUENCE [LARGE SCALE GENOMIC DNA]</scope>
    <source>
        <strain evidence="3">DSM 13490</strain>
    </source>
</reference>
<dbReference type="EMBL" id="FNPD01000009">
    <property type="protein sequence ID" value="SDY04497.1"/>
    <property type="molecule type" value="Genomic_DNA"/>
</dbReference>
<dbReference type="AlphaFoldDB" id="A0A1H3GN02"/>
<evidence type="ECO:0000313" key="2">
    <source>
        <dbReference type="EMBL" id="SDY04497.1"/>
    </source>
</evidence>
<organism evidence="2 3">
    <name type="scientific">Acetomicrobium thermoterrenum DSM 13490</name>
    <dbReference type="NCBI Taxonomy" id="1120987"/>
    <lineage>
        <taxon>Bacteria</taxon>
        <taxon>Thermotogati</taxon>
        <taxon>Synergistota</taxon>
        <taxon>Synergistia</taxon>
        <taxon>Synergistales</taxon>
        <taxon>Acetomicrobiaceae</taxon>
        <taxon>Acetomicrobium</taxon>
    </lineage>
</organism>
<name>A0A1H3GN02_9BACT</name>
<dbReference type="RefSeq" id="WP_091461855.1">
    <property type="nucleotide sequence ID" value="NZ_FNPD01000009.1"/>
</dbReference>
<feature type="coiled-coil region" evidence="1">
    <location>
        <begin position="34"/>
        <end position="75"/>
    </location>
</feature>
<protein>
    <recommendedName>
        <fullName evidence="4">TFIIB-type domain-containing protein</fullName>
    </recommendedName>
</protein>
<evidence type="ECO:0000313" key="3">
    <source>
        <dbReference type="Proteomes" id="UP000199266"/>
    </source>
</evidence>
<sequence length="138" mass="15912">MNLEEKARRMQMLLSEISVPETCKDVKKAWIDLLDALLNEIESLHVKIKNQDEKIEKLTSLCSEFDMDLNNLEEAVDALYEYFEEDADAEDVEPDYYESMSCPGCEQVFMFNPMLLDENEFLICPNCGLSIDPDGLNK</sequence>
<evidence type="ECO:0000256" key="1">
    <source>
        <dbReference type="SAM" id="Coils"/>
    </source>
</evidence>
<keyword evidence="3" id="KW-1185">Reference proteome</keyword>
<keyword evidence="1" id="KW-0175">Coiled coil</keyword>
<gene>
    <name evidence="2" type="ORF">SAMN03080603_01574</name>
</gene>
<proteinExistence type="predicted"/>
<dbReference type="Proteomes" id="UP000199266">
    <property type="component" value="Unassembled WGS sequence"/>
</dbReference>
<accession>A0A1H3GN02</accession>